<accession>A0A3B0YP48</accession>
<feature type="transmembrane region" description="Helical" evidence="5">
    <location>
        <begin position="235"/>
        <end position="257"/>
    </location>
</feature>
<evidence type="ECO:0000256" key="4">
    <source>
        <dbReference type="ARBA" id="ARBA00023136"/>
    </source>
</evidence>
<evidence type="ECO:0000313" key="7">
    <source>
        <dbReference type="EMBL" id="VAW78480.1"/>
    </source>
</evidence>
<feature type="transmembrane region" description="Helical" evidence="5">
    <location>
        <begin position="163"/>
        <end position="191"/>
    </location>
</feature>
<dbReference type="Pfam" id="PF01694">
    <property type="entry name" value="Rhomboid"/>
    <property type="match status" value="1"/>
</dbReference>
<evidence type="ECO:0000256" key="3">
    <source>
        <dbReference type="ARBA" id="ARBA00022989"/>
    </source>
</evidence>
<keyword evidence="4 5" id="KW-0472">Membrane</keyword>
<dbReference type="PANTHER" id="PTHR43066">
    <property type="entry name" value="RHOMBOID-RELATED PROTEIN"/>
    <property type="match status" value="1"/>
</dbReference>
<dbReference type="InterPro" id="IPR035952">
    <property type="entry name" value="Rhomboid-like_sf"/>
</dbReference>
<dbReference type="AlphaFoldDB" id="A0A3B0YP48"/>
<dbReference type="SUPFAM" id="SSF144091">
    <property type="entry name" value="Rhomboid-like"/>
    <property type="match status" value="1"/>
</dbReference>
<reference evidence="7" key="1">
    <citation type="submission" date="2018-06" db="EMBL/GenBank/DDBJ databases">
        <authorList>
            <person name="Zhirakovskaya E."/>
        </authorList>
    </citation>
    <scope>NUCLEOTIDE SEQUENCE</scope>
</reference>
<evidence type="ECO:0000256" key="5">
    <source>
        <dbReference type="SAM" id="Phobius"/>
    </source>
</evidence>
<keyword evidence="2 5" id="KW-0812">Transmembrane</keyword>
<evidence type="ECO:0000256" key="2">
    <source>
        <dbReference type="ARBA" id="ARBA00022692"/>
    </source>
</evidence>
<feature type="transmembrane region" description="Helical" evidence="5">
    <location>
        <begin position="211"/>
        <end position="228"/>
    </location>
</feature>
<dbReference type="InterPro" id="IPR022764">
    <property type="entry name" value="Peptidase_S54_rhomboid_dom"/>
</dbReference>
<organism evidence="7">
    <name type="scientific">hydrothermal vent metagenome</name>
    <dbReference type="NCBI Taxonomy" id="652676"/>
    <lineage>
        <taxon>unclassified sequences</taxon>
        <taxon>metagenomes</taxon>
        <taxon>ecological metagenomes</taxon>
    </lineage>
</organism>
<protein>
    <recommendedName>
        <fullName evidence="6">Peptidase S54 rhomboid domain-containing protein</fullName>
    </recommendedName>
</protein>
<comment type="subcellular location">
    <subcellularLocation>
        <location evidence="1">Membrane</location>
        <topology evidence="1">Multi-pass membrane protein</topology>
    </subcellularLocation>
</comment>
<feature type="transmembrane region" description="Helical" evidence="5">
    <location>
        <begin position="12"/>
        <end position="32"/>
    </location>
</feature>
<proteinExistence type="predicted"/>
<evidence type="ECO:0000256" key="1">
    <source>
        <dbReference type="ARBA" id="ARBA00004141"/>
    </source>
</evidence>
<feature type="transmembrane region" description="Helical" evidence="5">
    <location>
        <begin position="277"/>
        <end position="295"/>
    </location>
</feature>
<dbReference type="GO" id="GO:0004252">
    <property type="term" value="F:serine-type endopeptidase activity"/>
    <property type="evidence" value="ECO:0007669"/>
    <property type="project" value="InterPro"/>
</dbReference>
<keyword evidence="3 5" id="KW-1133">Transmembrane helix</keyword>
<evidence type="ECO:0000259" key="6">
    <source>
        <dbReference type="Pfam" id="PF01694"/>
    </source>
</evidence>
<dbReference type="EMBL" id="UOFN01000096">
    <property type="protein sequence ID" value="VAW78480.1"/>
    <property type="molecule type" value="Genomic_DNA"/>
</dbReference>
<dbReference type="Gene3D" id="1.20.1540.10">
    <property type="entry name" value="Rhomboid-like"/>
    <property type="match status" value="1"/>
</dbReference>
<gene>
    <name evidence="7" type="ORF">MNBD_GAMMA15-569</name>
</gene>
<dbReference type="GO" id="GO:0016020">
    <property type="term" value="C:membrane"/>
    <property type="evidence" value="ECO:0007669"/>
    <property type="project" value="UniProtKB-SubCell"/>
</dbReference>
<name>A0A3B0YP48_9ZZZZ</name>
<sequence length="314" mass="35389">MFFIPFKVDLFLYRLPVVTLLVVILCIGVYYGQAENETAVKQAAESFCKKKGETIWRVVLSKTAGAADPAACLELMWEIHLSDTPEQVIEKFAARGATVAGMNRADDLELKRRVITDRFAAFERDVPKYDTQQLWYQPDSWDVKDMITASFAHGSWSHVIGNLFFFFAFAAAIELIVGPIFFTAVILGLAVGTNIFYSLAMYSVAEPLPTVGLSGVVMGVMTLFTFFMPRERIKCFFWFLLIVRVLSVPAWLLVVWYIGWDAYDLFVLSDTRSGVNLTAHVSGAALGYLIGVIFFRERRRKIKAQMIAQELPAI</sequence>
<feature type="domain" description="Peptidase S54 rhomboid" evidence="6">
    <location>
        <begin position="143"/>
        <end position="296"/>
    </location>
</feature>